<feature type="region of interest" description="Disordered" evidence="1">
    <location>
        <begin position="258"/>
        <end position="425"/>
    </location>
</feature>
<feature type="compositionally biased region" description="Basic and acidic residues" evidence="1">
    <location>
        <begin position="322"/>
        <end position="331"/>
    </location>
</feature>
<dbReference type="EMBL" id="JAKWBI020000201">
    <property type="protein sequence ID" value="KAJ2899306.1"/>
    <property type="molecule type" value="Genomic_DNA"/>
</dbReference>
<feature type="region of interest" description="Disordered" evidence="1">
    <location>
        <begin position="1"/>
        <end position="67"/>
    </location>
</feature>
<dbReference type="GO" id="GO:0016593">
    <property type="term" value="C:Cdc73/Paf1 complex"/>
    <property type="evidence" value="ECO:0007669"/>
    <property type="project" value="InterPro"/>
</dbReference>
<proteinExistence type="predicted"/>
<gene>
    <name evidence="2" type="ORF">MKZ38_003296</name>
</gene>
<protein>
    <recommendedName>
        <fullName evidence="4">RNA polymerase-associated protein LEO1</fullName>
    </recommendedName>
</protein>
<dbReference type="PANTHER" id="PTHR23146">
    <property type="entry name" value="LEO1 PROTEIN"/>
    <property type="match status" value="1"/>
</dbReference>
<feature type="compositionally biased region" description="Acidic residues" evidence="1">
    <location>
        <begin position="391"/>
        <end position="404"/>
    </location>
</feature>
<reference evidence="2" key="1">
    <citation type="submission" date="2022-07" db="EMBL/GenBank/DDBJ databases">
        <title>Draft genome sequence of Zalerion maritima ATCC 34329, a (micro)plastics degrading marine fungus.</title>
        <authorList>
            <person name="Paco A."/>
            <person name="Goncalves M.F.M."/>
            <person name="Rocha-Santos T.A.P."/>
            <person name="Alves A."/>
        </authorList>
    </citation>
    <scope>NUCLEOTIDE SEQUENCE</scope>
    <source>
        <strain evidence="2">ATCC 34329</strain>
    </source>
</reference>
<dbReference type="PANTHER" id="PTHR23146:SF0">
    <property type="entry name" value="RNA POLYMERASE-ASSOCIATED PROTEIN LEO1"/>
    <property type="match status" value="1"/>
</dbReference>
<dbReference type="InterPro" id="IPR007149">
    <property type="entry name" value="Leo1"/>
</dbReference>
<dbReference type="Proteomes" id="UP001201980">
    <property type="component" value="Unassembled WGS sequence"/>
</dbReference>
<feature type="compositionally biased region" description="Basic and acidic residues" evidence="1">
    <location>
        <begin position="52"/>
        <end position="67"/>
    </location>
</feature>
<feature type="compositionally biased region" description="Basic and acidic residues" evidence="1">
    <location>
        <begin position="258"/>
        <end position="277"/>
    </location>
</feature>
<evidence type="ECO:0000313" key="3">
    <source>
        <dbReference type="Proteomes" id="UP001201980"/>
    </source>
</evidence>
<dbReference type="GO" id="GO:1990269">
    <property type="term" value="F:RNA polymerase II C-terminal domain phosphoserine binding"/>
    <property type="evidence" value="ECO:0007669"/>
    <property type="project" value="TreeGrafter"/>
</dbReference>
<dbReference type="AlphaFoldDB" id="A0AAD5RPG0"/>
<evidence type="ECO:0008006" key="4">
    <source>
        <dbReference type="Google" id="ProtNLM"/>
    </source>
</evidence>
<evidence type="ECO:0000313" key="2">
    <source>
        <dbReference type="EMBL" id="KAJ2899306.1"/>
    </source>
</evidence>
<feature type="compositionally biased region" description="Acidic residues" evidence="1">
    <location>
        <begin position="1"/>
        <end position="26"/>
    </location>
</feature>
<sequence length="425" mass="47997">MSDVEDPIDMGSEAGDDLFGGDDDVSQNEATSPKDQIESDGLASDLDEEPEERASRRYASEDQREEEQQKIFMDLTLYRHKLPRADDGEFRSFRVPQFIKINPQQYDPSTFEPTEWDVENARNARPKPVVRCRVNPSTGELESNALIHRWSDGSVTLSIGDEQFEIQRKYLAPQPNGPYDQLKDAHYYAAAAHLSTNILVTVGHVTEQFMVKPNQLVEDDGIAAFKSRMAKERAARLGPTVDAEALKLTQLDPEGMKRAAELAERERAKAQRRRESAQARQGGYGSRYAGGGGLSVDDLERGGGRGKGGIGGSRKRGVPGDGKQKRYRPEYDSDDEPGAMRRGDNYDYDDGFLARSDEEISEDEDEEEEDILDDEEEERRPRRKRQRTAESEEDAEGEADDDDAPPEHARHRRRQVIDEDDEEEN</sequence>
<accession>A0AAD5RPG0</accession>
<dbReference type="GO" id="GO:0006368">
    <property type="term" value="P:transcription elongation by RNA polymerase II"/>
    <property type="evidence" value="ECO:0007669"/>
    <property type="project" value="InterPro"/>
</dbReference>
<dbReference type="Pfam" id="PF04004">
    <property type="entry name" value="Leo1"/>
    <property type="match status" value="1"/>
</dbReference>
<feature type="compositionally biased region" description="Acidic residues" evidence="1">
    <location>
        <begin position="359"/>
        <end position="377"/>
    </location>
</feature>
<name>A0AAD5RPG0_9PEZI</name>
<comment type="caution">
    <text evidence="2">The sequence shown here is derived from an EMBL/GenBank/DDBJ whole genome shotgun (WGS) entry which is preliminary data.</text>
</comment>
<organism evidence="2 3">
    <name type="scientific">Zalerion maritima</name>
    <dbReference type="NCBI Taxonomy" id="339359"/>
    <lineage>
        <taxon>Eukaryota</taxon>
        <taxon>Fungi</taxon>
        <taxon>Dikarya</taxon>
        <taxon>Ascomycota</taxon>
        <taxon>Pezizomycotina</taxon>
        <taxon>Sordariomycetes</taxon>
        <taxon>Lulworthiomycetidae</taxon>
        <taxon>Lulworthiales</taxon>
        <taxon>Lulworthiaceae</taxon>
        <taxon>Zalerion</taxon>
    </lineage>
</organism>
<feature type="compositionally biased region" description="Gly residues" evidence="1">
    <location>
        <begin position="282"/>
        <end position="294"/>
    </location>
</feature>
<evidence type="ECO:0000256" key="1">
    <source>
        <dbReference type="SAM" id="MobiDB-lite"/>
    </source>
</evidence>
<dbReference type="GO" id="GO:0032968">
    <property type="term" value="P:positive regulation of transcription elongation by RNA polymerase II"/>
    <property type="evidence" value="ECO:0007669"/>
    <property type="project" value="TreeGrafter"/>
</dbReference>
<keyword evidence="3" id="KW-1185">Reference proteome</keyword>